<name>F5XKJ2_MICPN</name>
<dbReference type="KEGG" id="mph:MLP_30500"/>
<keyword evidence="2" id="KW-1185">Reference proteome</keyword>
<gene>
    <name evidence="1" type="ordered locus">MLP_30500</name>
</gene>
<dbReference type="STRING" id="1032480.MLP_30500"/>
<reference evidence="1 2" key="1">
    <citation type="submission" date="2011-05" db="EMBL/GenBank/DDBJ databases">
        <title>Whole genome sequence of Microlunatus phosphovorus NM-1.</title>
        <authorList>
            <person name="Hosoyama A."/>
            <person name="Sasaki K."/>
            <person name="Harada T."/>
            <person name="Igarashi R."/>
            <person name="Kawakoshi A."/>
            <person name="Sasagawa M."/>
            <person name="Fukada J."/>
            <person name="Nakamura S."/>
            <person name="Katano Y."/>
            <person name="Hanada S."/>
            <person name="Kamagata Y."/>
            <person name="Nakamura N."/>
            <person name="Yamazaki S."/>
            <person name="Fujita N."/>
        </authorList>
    </citation>
    <scope>NUCLEOTIDE SEQUENCE [LARGE SCALE GENOMIC DNA]</scope>
    <source>
        <strain evidence="2">ATCC 700054 / DSM 10555 / JCM 9379 / NBRC 101784 / NCIMB 13414 / VKM Ac-1990 / NM-1</strain>
    </source>
</reference>
<dbReference type="Proteomes" id="UP000007947">
    <property type="component" value="Chromosome"/>
</dbReference>
<dbReference type="EMBL" id="AP012204">
    <property type="protein sequence ID" value="BAK36064.1"/>
    <property type="molecule type" value="Genomic_DNA"/>
</dbReference>
<dbReference type="AlphaFoldDB" id="F5XKJ2"/>
<organism evidence="1 2">
    <name type="scientific">Microlunatus phosphovorus (strain ATCC 700054 / DSM 10555 / JCM 9379 / NBRC 101784 / NCIMB 13414 / VKM Ac-1990 / NM-1)</name>
    <dbReference type="NCBI Taxonomy" id="1032480"/>
    <lineage>
        <taxon>Bacteria</taxon>
        <taxon>Bacillati</taxon>
        <taxon>Actinomycetota</taxon>
        <taxon>Actinomycetes</taxon>
        <taxon>Propionibacteriales</taxon>
        <taxon>Propionibacteriaceae</taxon>
        <taxon>Microlunatus</taxon>
    </lineage>
</organism>
<proteinExistence type="predicted"/>
<protein>
    <submittedName>
        <fullName evidence="1">Uncharacterized protein</fullName>
    </submittedName>
</protein>
<dbReference type="OrthoDB" id="9959249at2"/>
<evidence type="ECO:0000313" key="2">
    <source>
        <dbReference type="Proteomes" id="UP000007947"/>
    </source>
</evidence>
<accession>F5XKJ2</accession>
<sequence>MSIDTDHLAVRILQGAMTDATRLWWLKRAEQLEAARHRPGVDWPGRASENDLQRRWWDLTEAAQACRARAEVGVAEDVPELIATVLAEVA</sequence>
<evidence type="ECO:0000313" key="1">
    <source>
        <dbReference type="EMBL" id="BAK36064.1"/>
    </source>
</evidence>
<dbReference type="RefSeq" id="WP_013863929.1">
    <property type="nucleotide sequence ID" value="NC_015635.1"/>
</dbReference>
<dbReference type="HOGENOM" id="CLU_2437528_0_0_11"/>